<gene>
    <name evidence="4" type="ORF">Nocox_02610</name>
</gene>
<keyword evidence="3" id="KW-1133">Transmembrane helix</keyword>
<dbReference type="Proteomes" id="UP000824681">
    <property type="component" value="Chromosome"/>
</dbReference>
<evidence type="ECO:0000256" key="3">
    <source>
        <dbReference type="SAM" id="Phobius"/>
    </source>
</evidence>
<keyword evidence="5" id="KW-1185">Reference proteome</keyword>
<feature type="transmembrane region" description="Helical" evidence="3">
    <location>
        <begin position="12"/>
        <end position="32"/>
    </location>
</feature>
<keyword evidence="3" id="KW-0472">Membrane</keyword>
<protein>
    <submittedName>
        <fullName evidence="4">Uncharacterized protein</fullName>
    </submittedName>
</protein>
<proteinExistence type="predicted"/>
<keyword evidence="1" id="KW-0175">Coiled coil</keyword>
<evidence type="ECO:0000256" key="2">
    <source>
        <dbReference type="SAM" id="MobiDB-lite"/>
    </source>
</evidence>
<sequence>MTPSGGPAWTDTFTAIAAVVAIVVSLFSVWFARRQASAAIDQSADAQRAADAAKDQAVSARDQAEIAAKQLTLDRTAFTESQQPYVVVDIRASDFISEALVLIVENVGPTVARNVRIRFNPPVQTSMDGDDGEKLADALIFTQGIPHLPPGRRIEALFDIGWQFFKKDLPRKYTVTVEADGPYGTVEPLTYLIDLEIYRKLRHLTIRTRHQQVQEIEKLRVAVEKVAQELARPRREAEAAEWQRVVAEQRKRTRRTTSTSAHDSLQSGTEEVGEGNGS</sequence>
<feature type="coiled-coil region" evidence="1">
    <location>
        <begin position="43"/>
        <end position="70"/>
    </location>
</feature>
<evidence type="ECO:0000256" key="1">
    <source>
        <dbReference type="SAM" id="Coils"/>
    </source>
</evidence>
<name>A0ABX8TT83_9ACTN</name>
<feature type="region of interest" description="Disordered" evidence="2">
    <location>
        <begin position="237"/>
        <end position="278"/>
    </location>
</feature>
<reference evidence="4 5" key="1">
    <citation type="journal article" date="2021" name="ACS Chem. Biol.">
        <title>Genomic-Led Discovery of a Novel Glycopeptide Antibiotic by Nonomuraea coxensis DSM 45129.</title>
        <authorList>
            <person name="Yushchuk O."/>
            <person name="Vior N.M."/>
            <person name="Andreo-Vidal A."/>
            <person name="Berini F."/>
            <person name="Ruckert C."/>
            <person name="Busche T."/>
            <person name="Binda E."/>
            <person name="Kalinowski J."/>
            <person name="Truman A.W."/>
            <person name="Marinelli F."/>
        </authorList>
    </citation>
    <scope>NUCLEOTIDE SEQUENCE [LARGE SCALE GENOMIC DNA]</scope>
    <source>
        <strain evidence="4 5">DSM 45129</strain>
    </source>
</reference>
<accession>A0ABX8TT83</accession>
<evidence type="ECO:0000313" key="5">
    <source>
        <dbReference type="Proteomes" id="UP000824681"/>
    </source>
</evidence>
<keyword evidence="3" id="KW-0812">Transmembrane</keyword>
<dbReference type="EMBL" id="CP068985">
    <property type="protein sequence ID" value="QYC38154.1"/>
    <property type="molecule type" value="Genomic_DNA"/>
</dbReference>
<organism evidence="4 5">
    <name type="scientific">Nonomuraea coxensis DSM 45129</name>
    <dbReference type="NCBI Taxonomy" id="1122611"/>
    <lineage>
        <taxon>Bacteria</taxon>
        <taxon>Bacillati</taxon>
        <taxon>Actinomycetota</taxon>
        <taxon>Actinomycetes</taxon>
        <taxon>Streptosporangiales</taxon>
        <taxon>Streptosporangiaceae</taxon>
        <taxon>Nonomuraea</taxon>
    </lineage>
</organism>
<evidence type="ECO:0000313" key="4">
    <source>
        <dbReference type="EMBL" id="QYC38154.1"/>
    </source>
</evidence>